<sequence length="76" mass="8133">MAITARQTGYRARLLLVGALAMVALGLGACSPESDRTQGGGAGADIGNRDEDVQLRGSQSAEERIYYQTPREAEYE</sequence>
<dbReference type="AlphaFoldDB" id="A0A6J4V9G2"/>
<reference evidence="2" key="1">
    <citation type="submission" date="2020-02" db="EMBL/GenBank/DDBJ databases">
        <authorList>
            <person name="Meier V. D."/>
        </authorList>
    </citation>
    <scope>NUCLEOTIDE SEQUENCE</scope>
    <source>
        <strain evidence="2">AVDCRST_MAG49</strain>
    </source>
</reference>
<dbReference type="EMBL" id="CADCWG010000261">
    <property type="protein sequence ID" value="CAA9572092.1"/>
    <property type="molecule type" value="Genomic_DNA"/>
</dbReference>
<accession>A0A6J4V9G2</accession>
<evidence type="ECO:0000256" key="1">
    <source>
        <dbReference type="SAM" id="MobiDB-lite"/>
    </source>
</evidence>
<proteinExistence type="predicted"/>
<feature type="region of interest" description="Disordered" evidence="1">
    <location>
        <begin position="30"/>
        <end position="76"/>
    </location>
</feature>
<name>A0A6J4V9G2_9BACT</name>
<evidence type="ECO:0000313" key="2">
    <source>
        <dbReference type="EMBL" id="CAA9572092.1"/>
    </source>
</evidence>
<protein>
    <submittedName>
        <fullName evidence="2">Uncharacterized protein</fullName>
    </submittedName>
</protein>
<organism evidence="2">
    <name type="scientific">uncultured Thermomicrobiales bacterium</name>
    <dbReference type="NCBI Taxonomy" id="1645740"/>
    <lineage>
        <taxon>Bacteria</taxon>
        <taxon>Pseudomonadati</taxon>
        <taxon>Thermomicrobiota</taxon>
        <taxon>Thermomicrobia</taxon>
        <taxon>Thermomicrobiales</taxon>
        <taxon>environmental samples</taxon>
    </lineage>
</organism>
<feature type="compositionally biased region" description="Basic and acidic residues" evidence="1">
    <location>
        <begin position="61"/>
        <end position="76"/>
    </location>
</feature>
<dbReference type="PROSITE" id="PS51257">
    <property type="entry name" value="PROKAR_LIPOPROTEIN"/>
    <property type="match status" value="1"/>
</dbReference>
<gene>
    <name evidence="2" type="ORF">AVDCRST_MAG49-3732</name>
</gene>